<accession>A0ABN1RIK6</accession>
<name>A0ABN1RIK6_9ACTN</name>
<feature type="region of interest" description="Disordered" evidence="1">
    <location>
        <begin position="31"/>
        <end position="59"/>
    </location>
</feature>
<reference evidence="3 4" key="1">
    <citation type="journal article" date="2019" name="Int. J. Syst. Evol. Microbiol.">
        <title>The Global Catalogue of Microorganisms (GCM) 10K type strain sequencing project: providing services to taxonomists for standard genome sequencing and annotation.</title>
        <authorList>
            <consortium name="The Broad Institute Genomics Platform"/>
            <consortium name="The Broad Institute Genome Sequencing Center for Infectious Disease"/>
            <person name="Wu L."/>
            <person name="Ma J."/>
        </authorList>
    </citation>
    <scope>NUCLEOTIDE SEQUENCE [LARGE SCALE GENOMIC DNA]</scope>
    <source>
        <strain evidence="3 4">JCM 10977</strain>
    </source>
</reference>
<dbReference type="Proteomes" id="UP001500542">
    <property type="component" value="Unassembled WGS sequence"/>
</dbReference>
<proteinExistence type="predicted"/>
<feature type="signal peptide" evidence="2">
    <location>
        <begin position="1"/>
        <end position="25"/>
    </location>
</feature>
<organism evidence="3 4">
    <name type="scientific">Kribbella koreensis</name>
    <dbReference type="NCBI Taxonomy" id="57909"/>
    <lineage>
        <taxon>Bacteria</taxon>
        <taxon>Bacillati</taxon>
        <taxon>Actinomycetota</taxon>
        <taxon>Actinomycetes</taxon>
        <taxon>Propionibacteriales</taxon>
        <taxon>Kribbellaceae</taxon>
        <taxon>Kribbella</taxon>
    </lineage>
</organism>
<feature type="chain" id="PRO_5045508655" description="LppP/LprE lipoprotein" evidence="2">
    <location>
        <begin position="26"/>
        <end position="204"/>
    </location>
</feature>
<gene>
    <name evidence="3" type="ORF">GCM10009554_69500</name>
</gene>
<evidence type="ECO:0000313" key="4">
    <source>
        <dbReference type="Proteomes" id="UP001500542"/>
    </source>
</evidence>
<dbReference type="PROSITE" id="PS51257">
    <property type="entry name" value="PROKAR_LIPOPROTEIN"/>
    <property type="match status" value="1"/>
</dbReference>
<feature type="compositionally biased region" description="Low complexity" evidence="1">
    <location>
        <begin position="35"/>
        <end position="46"/>
    </location>
</feature>
<keyword evidence="2" id="KW-0732">Signal</keyword>
<evidence type="ECO:0000313" key="3">
    <source>
        <dbReference type="EMBL" id="GAA0957963.1"/>
    </source>
</evidence>
<evidence type="ECO:0008006" key="5">
    <source>
        <dbReference type="Google" id="ProtNLM"/>
    </source>
</evidence>
<evidence type="ECO:0000256" key="2">
    <source>
        <dbReference type="SAM" id="SignalP"/>
    </source>
</evidence>
<protein>
    <recommendedName>
        <fullName evidence="5">LppP/LprE lipoprotein</fullName>
    </recommendedName>
</protein>
<keyword evidence="4" id="KW-1185">Reference proteome</keyword>
<dbReference type="RefSeq" id="WP_343980348.1">
    <property type="nucleotide sequence ID" value="NZ_BAAAHK010000019.1"/>
</dbReference>
<comment type="caution">
    <text evidence="3">The sequence shown here is derived from an EMBL/GenBank/DDBJ whole genome shotgun (WGS) entry which is preliminary data.</text>
</comment>
<feature type="compositionally biased region" description="Polar residues" evidence="1">
    <location>
        <begin position="47"/>
        <end position="58"/>
    </location>
</feature>
<evidence type="ECO:0000256" key="1">
    <source>
        <dbReference type="SAM" id="MobiDB-lite"/>
    </source>
</evidence>
<sequence length="204" mass="21511">MRARQLLPAALALAVLVVASGCANGSGLRVEGADPATTSATPSVSTNNGFAPSVTPSPKTGRIAQSAMTLEQVRDSLQVDKGLDPYMAKIVGNCSIVARCLTRGVAVDVMKSGTPQLVVLVHTVDNFVFGAVLMADSPKGPRRVWSLKADQLKISPSQQGDLVVETQIFALTDRPCCPSGRRVEVYRWAGGRMTKVSSTDQKGD</sequence>
<dbReference type="EMBL" id="BAAAHK010000019">
    <property type="protein sequence ID" value="GAA0957963.1"/>
    <property type="molecule type" value="Genomic_DNA"/>
</dbReference>